<organism evidence="3 4">
    <name type="scientific">Flemingia macrophylla</name>
    <dbReference type="NCBI Taxonomy" id="520843"/>
    <lineage>
        <taxon>Eukaryota</taxon>
        <taxon>Viridiplantae</taxon>
        <taxon>Streptophyta</taxon>
        <taxon>Embryophyta</taxon>
        <taxon>Tracheophyta</taxon>
        <taxon>Spermatophyta</taxon>
        <taxon>Magnoliopsida</taxon>
        <taxon>eudicotyledons</taxon>
        <taxon>Gunneridae</taxon>
        <taxon>Pentapetalae</taxon>
        <taxon>rosids</taxon>
        <taxon>fabids</taxon>
        <taxon>Fabales</taxon>
        <taxon>Fabaceae</taxon>
        <taxon>Papilionoideae</taxon>
        <taxon>50 kb inversion clade</taxon>
        <taxon>NPAAA clade</taxon>
        <taxon>indigoferoid/millettioid clade</taxon>
        <taxon>Phaseoleae</taxon>
        <taxon>Flemingia</taxon>
    </lineage>
</organism>
<dbReference type="AlphaFoldDB" id="A0ABD1N3Z2"/>
<dbReference type="EMBL" id="JBGMDY010000002">
    <property type="protein sequence ID" value="KAL2342512.1"/>
    <property type="molecule type" value="Genomic_DNA"/>
</dbReference>
<evidence type="ECO:0000313" key="3">
    <source>
        <dbReference type="EMBL" id="KAL2342512.1"/>
    </source>
</evidence>
<accession>A0ABD1N3Z2</accession>
<comment type="caution">
    <text evidence="3">The sequence shown here is derived from an EMBL/GenBank/DDBJ whole genome shotgun (WGS) entry which is preliminary data.</text>
</comment>
<dbReference type="PANTHER" id="PTHR11699">
    <property type="entry name" value="ALDEHYDE DEHYDROGENASE-RELATED"/>
    <property type="match status" value="1"/>
</dbReference>
<dbReference type="FunFam" id="3.40.605.10:FF:000026">
    <property type="entry name" value="Aldehyde dehydrogenase, putative"/>
    <property type="match status" value="1"/>
</dbReference>
<evidence type="ECO:0000256" key="1">
    <source>
        <dbReference type="ARBA" id="ARBA00004305"/>
    </source>
</evidence>
<dbReference type="InterPro" id="IPR015590">
    <property type="entry name" value="Aldehyde_DH_dom"/>
</dbReference>
<proteinExistence type="predicted"/>
<gene>
    <name evidence="3" type="ORF">Fmac_003797</name>
</gene>
<reference evidence="3 4" key="1">
    <citation type="submission" date="2024-08" db="EMBL/GenBank/DDBJ databases">
        <title>Insights into the chromosomal genome structure of Flemingia macrophylla.</title>
        <authorList>
            <person name="Ding Y."/>
            <person name="Zhao Y."/>
            <person name="Bi W."/>
            <person name="Wu M."/>
            <person name="Zhao G."/>
            <person name="Gong Y."/>
            <person name="Li W."/>
            <person name="Zhang P."/>
        </authorList>
    </citation>
    <scope>NUCLEOTIDE SEQUENCE [LARGE SCALE GENOMIC DNA]</scope>
    <source>
        <strain evidence="3">DYQJB</strain>
        <tissue evidence="3">Leaf</tissue>
    </source>
</reference>
<evidence type="ECO:0000259" key="2">
    <source>
        <dbReference type="Pfam" id="PF00171"/>
    </source>
</evidence>
<dbReference type="SUPFAM" id="SSF53720">
    <property type="entry name" value="ALDH-like"/>
    <property type="match status" value="1"/>
</dbReference>
<comment type="subcellular location">
    <subcellularLocation>
        <location evidence="1">Mitochondrion matrix</location>
    </subcellularLocation>
</comment>
<protein>
    <recommendedName>
        <fullName evidence="2">Aldehyde dehydrogenase domain-containing protein</fullName>
    </recommendedName>
</protein>
<dbReference type="InterPro" id="IPR016162">
    <property type="entry name" value="Ald_DH_N"/>
</dbReference>
<dbReference type="Gene3D" id="3.40.309.10">
    <property type="entry name" value="Aldehyde Dehydrogenase, Chain A, domain 2"/>
    <property type="match status" value="1"/>
</dbReference>
<keyword evidence="4" id="KW-1185">Reference proteome</keyword>
<name>A0ABD1N3Z2_9FABA</name>
<dbReference type="GO" id="GO:0005759">
    <property type="term" value="C:mitochondrial matrix"/>
    <property type="evidence" value="ECO:0007669"/>
    <property type="project" value="UniProtKB-SubCell"/>
</dbReference>
<dbReference type="InterPro" id="IPR016161">
    <property type="entry name" value="Ald_DH/histidinol_DH"/>
</dbReference>
<sequence>MEEAIKSANNTKYGLAAGIITKNIDTANTVSRSIRAGVVWINCYFTIGGDVPFGGYKMSGFGRDLGMEALHKYLQNVSINEHVSANNNIANCTHLDDLFGAKSGEGGACMRTRCTITVLDGSGDPAGNNVSRGSQDDNFIGCRFAFRSGQN</sequence>
<dbReference type="Gene3D" id="3.40.605.10">
    <property type="entry name" value="Aldehyde Dehydrogenase, Chain A, domain 1"/>
    <property type="match status" value="1"/>
</dbReference>
<dbReference type="Pfam" id="PF00171">
    <property type="entry name" value="Aldedh"/>
    <property type="match status" value="1"/>
</dbReference>
<dbReference type="Proteomes" id="UP001603857">
    <property type="component" value="Unassembled WGS sequence"/>
</dbReference>
<feature type="domain" description="Aldehyde dehydrogenase" evidence="2">
    <location>
        <begin position="2"/>
        <end position="76"/>
    </location>
</feature>
<dbReference type="InterPro" id="IPR016163">
    <property type="entry name" value="Ald_DH_C"/>
</dbReference>
<evidence type="ECO:0000313" key="4">
    <source>
        <dbReference type="Proteomes" id="UP001603857"/>
    </source>
</evidence>